<dbReference type="CDD" id="cd00078">
    <property type="entry name" value="HECTc"/>
    <property type="match status" value="1"/>
</dbReference>
<dbReference type="KEGG" id="tad:TRIADDRAFT_18936"/>
<dbReference type="GO" id="GO:0043066">
    <property type="term" value="P:negative regulation of apoptotic process"/>
    <property type="evidence" value="ECO:0000318"/>
    <property type="project" value="GO_Central"/>
</dbReference>
<name>B3RKL8_TRIAD</name>
<dbReference type="InterPro" id="IPR013783">
    <property type="entry name" value="Ig-like_fold"/>
</dbReference>
<dbReference type="SUPFAM" id="SSF56204">
    <property type="entry name" value="Hect, E3 ligase catalytic domain"/>
    <property type="match status" value="1"/>
</dbReference>
<dbReference type="GO" id="GO:0006511">
    <property type="term" value="P:ubiquitin-dependent protein catabolic process"/>
    <property type="evidence" value="ECO:0000318"/>
    <property type="project" value="GO_Central"/>
</dbReference>
<feature type="active site" description="Glycyl thioester intermediate" evidence="7">
    <location>
        <position position="628"/>
    </location>
</feature>
<evidence type="ECO:0000259" key="8">
    <source>
        <dbReference type="PROSITE" id="PS50237"/>
    </source>
</evidence>
<dbReference type="InterPro" id="IPR035983">
    <property type="entry name" value="Hect_E3_ubiquitin_ligase"/>
</dbReference>
<evidence type="ECO:0000256" key="3">
    <source>
        <dbReference type="ARBA" id="ARBA00012485"/>
    </source>
</evidence>
<dbReference type="STRING" id="10228.B3RKL8"/>
<dbReference type="Pfam" id="PF25916">
    <property type="entry name" value="AREL1_PH-like"/>
    <property type="match status" value="1"/>
</dbReference>
<feature type="repeat" description="Filamin" evidence="6">
    <location>
        <begin position="1"/>
        <end position="57"/>
    </location>
</feature>
<comment type="pathway">
    <text evidence="2">Protein modification; protein ubiquitination.</text>
</comment>
<dbReference type="FunFam" id="3.30.2160.10:FF:000008">
    <property type="entry name" value="Apoptosis-resistant E3 ubiquitin protein ligase 1"/>
    <property type="match status" value="1"/>
</dbReference>
<sequence>MLNPLGNPIGIVSDINENRLLPHIVNISFTLHQAGKYKIHIRVDGNEISNSPFQKEFLAGPADPQQSTIGIASSIIVVTRDVVHSLQLDCRDKFGNYCKAMENRFDLKLTKIGNPSALTNTELALSEQKLETKVIGEEGAYKAQLLYDSVILKNGDFTLVVLSNVDGAKLHKEIGRKKMNVTFEAKLASKENSYLDFSKKPKKVHCSISARQIKVREYYLKVFSNNVCSFRVLPSTKTLVIDDGIQAPLSVVCKEKYLFLATYATFLNRKFVGGDTFAMKMSYFQQELAALNIKRSQSKYAVSISRQHALRDSMKQLKNASASDWCRPFQIKFQGEQAEDLGGVLREWFHVLSRALFAPSNQLFVGFRDDNQALVRPNNARPPEFAKIKYFEFAGKIVGKCLLESAITRDSNCYIRACFARSFLAQILGLRVHYKHFENDDPEFFTNKIQYILSNDIADLSLVFAEEIYSSDGKLEKIIELKPNGKNCVVNNDNKIEYLDLLAQQRLCKEIQEEKNAFLKGLNDLIPDSLLSIFDENELELLICGTCEYDINDLKLNHAVIGRTSEFEKILSWFWSTIANFTQQEMARLLQFVTGCSQLPPEGFSELSPKFQIVNAMVTGTLPTAHTCFNELCLPIYDSLDDMQHSLLIAINEGSEGFGMS</sequence>
<evidence type="ECO:0000256" key="5">
    <source>
        <dbReference type="ARBA" id="ARBA00022786"/>
    </source>
</evidence>
<dbReference type="GeneID" id="6749604"/>
<keyword evidence="4" id="KW-0808">Transferase</keyword>
<dbReference type="FunFam" id="3.30.2410.10:FF:000013">
    <property type="entry name" value="Apoptosis-resistant E3 ubiquitin protein ligase 1"/>
    <property type="match status" value="1"/>
</dbReference>
<evidence type="ECO:0000256" key="1">
    <source>
        <dbReference type="ARBA" id="ARBA00000885"/>
    </source>
</evidence>
<comment type="catalytic activity">
    <reaction evidence="1">
        <text>S-ubiquitinyl-[E2 ubiquitin-conjugating enzyme]-L-cysteine + [acceptor protein]-L-lysine = [E2 ubiquitin-conjugating enzyme]-L-cysteine + N(6)-ubiquitinyl-[acceptor protein]-L-lysine.</text>
        <dbReference type="EC" id="2.3.2.26"/>
    </reaction>
</comment>
<dbReference type="OMA" id="WQLWSSA"/>
<dbReference type="InterPro" id="IPR014756">
    <property type="entry name" value="Ig_E-set"/>
</dbReference>
<protein>
    <recommendedName>
        <fullName evidence="3">HECT-type E3 ubiquitin transferase</fullName>
        <ecNumber evidence="3">2.3.2.26</ecNumber>
    </recommendedName>
</protein>
<evidence type="ECO:0000256" key="2">
    <source>
        <dbReference type="ARBA" id="ARBA00004906"/>
    </source>
</evidence>
<dbReference type="InParanoid" id="B3RKL8"/>
<gene>
    <name evidence="9" type="ORF">TRIADDRAFT_18936</name>
</gene>
<dbReference type="RefSeq" id="XP_002109117.1">
    <property type="nucleotide sequence ID" value="XM_002109081.1"/>
</dbReference>
<dbReference type="PROSITE" id="PS50194">
    <property type="entry name" value="FILAMIN_REPEAT"/>
    <property type="match status" value="1"/>
</dbReference>
<keyword evidence="5 7" id="KW-0833">Ubl conjugation pathway</keyword>
<dbReference type="PROSITE" id="PS50237">
    <property type="entry name" value="HECT"/>
    <property type="match status" value="1"/>
</dbReference>
<dbReference type="InterPro" id="IPR050409">
    <property type="entry name" value="E3_ubiq-protein_ligase"/>
</dbReference>
<keyword evidence="10" id="KW-1185">Reference proteome</keyword>
<dbReference type="InterPro" id="IPR000569">
    <property type="entry name" value="HECT_dom"/>
</dbReference>
<dbReference type="CTD" id="6749604"/>
<dbReference type="eggNOG" id="KOG0939">
    <property type="taxonomic scope" value="Eukaryota"/>
</dbReference>
<evidence type="ECO:0000256" key="4">
    <source>
        <dbReference type="ARBA" id="ARBA00022679"/>
    </source>
</evidence>
<dbReference type="Gene3D" id="2.60.40.10">
    <property type="entry name" value="Immunoglobulins"/>
    <property type="match status" value="1"/>
</dbReference>
<dbReference type="SUPFAM" id="SSF81296">
    <property type="entry name" value="E set domains"/>
    <property type="match status" value="1"/>
</dbReference>
<dbReference type="EC" id="2.3.2.26" evidence="3"/>
<dbReference type="Gene3D" id="3.90.1750.10">
    <property type="entry name" value="Hect, E3 ligase catalytic domains"/>
    <property type="match status" value="1"/>
</dbReference>
<dbReference type="OrthoDB" id="6057829at2759"/>
<dbReference type="PANTHER" id="PTHR11254:SF340">
    <property type="entry name" value="APOPTOSIS-RESISTANT E3 UBIQUITIN PROTEIN LIGASE 1"/>
    <property type="match status" value="1"/>
</dbReference>
<dbReference type="GO" id="GO:0005737">
    <property type="term" value="C:cytoplasm"/>
    <property type="evidence" value="ECO:0000318"/>
    <property type="project" value="GO_Central"/>
</dbReference>
<dbReference type="HOGENOM" id="CLU_014403_0_0_1"/>
<dbReference type="PhylomeDB" id="B3RKL8"/>
<accession>B3RKL8</accession>
<dbReference type="GO" id="GO:0061630">
    <property type="term" value="F:ubiquitin protein ligase activity"/>
    <property type="evidence" value="ECO:0000318"/>
    <property type="project" value="GO_Central"/>
</dbReference>
<dbReference type="InterPro" id="IPR058738">
    <property type="entry name" value="PH-like_AREL1"/>
</dbReference>
<evidence type="ECO:0000313" key="9">
    <source>
        <dbReference type="EMBL" id="EDV29915.1"/>
    </source>
</evidence>
<dbReference type="Pfam" id="PF00632">
    <property type="entry name" value="HECT"/>
    <property type="match status" value="1"/>
</dbReference>
<evidence type="ECO:0000256" key="6">
    <source>
        <dbReference type="PROSITE-ProRule" id="PRU00087"/>
    </source>
</evidence>
<dbReference type="Gene3D" id="3.30.2410.10">
    <property type="entry name" value="Hect, E3 ligase catalytic domain"/>
    <property type="match status" value="1"/>
</dbReference>
<dbReference type="SMART" id="SM00119">
    <property type="entry name" value="HECTc"/>
    <property type="match status" value="1"/>
</dbReference>
<dbReference type="EMBL" id="DS985241">
    <property type="protein sequence ID" value="EDV29915.1"/>
    <property type="molecule type" value="Genomic_DNA"/>
</dbReference>
<dbReference type="InterPro" id="IPR017868">
    <property type="entry name" value="Filamin/ABP280_repeat-like"/>
</dbReference>
<dbReference type="AlphaFoldDB" id="B3RKL8"/>
<dbReference type="Proteomes" id="UP000009022">
    <property type="component" value="Unassembled WGS sequence"/>
</dbReference>
<feature type="domain" description="HECT" evidence="8">
    <location>
        <begin position="321"/>
        <end position="661"/>
    </location>
</feature>
<evidence type="ECO:0000313" key="10">
    <source>
        <dbReference type="Proteomes" id="UP000009022"/>
    </source>
</evidence>
<evidence type="ECO:0000256" key="7">
    <source>
        <dbReference type="PROSITE-ProRule" id="PRU00104"/>
    </source>
</evidence>
<dbReference type="GO" id="GO:0005829">
    <property type="term" value="C:cytosol"/>
    <property type="evidence" value="ECO:0000318"/>
    <property type="project" value="GO_Central"/>
</dbReference>
<dbReference type="PANTHER" id="PTHR11254">
    <property type="entry name" value="HECT DOMAIN UBIQUITIN-PROTEIN LIGASE"/>
    <property type="match status" value="1"/>
</dbReference>
<reference evidence="9 10" key="1">
    <citation type="journal article" date="2008" name="Nature">
        <title>The Trichoplax genome and the nature of placozoans.</title>
        <authorList>
            <person name="Srivastava M."/>
            <person name="Begovic E."/>
            <person name="Chapman J."/>
            <person name="Putnam N.H."/>
            <person name="Hellsten U."/>
            <person name="Kawashima T."/>
            <person name="Kuo A."/>
            <person name="Mitros T."/>
            <person name="Salamov A."/>
            <person name="Carpenter M.L."/>
            <person name="Signorovitch A.Y."/>
            <person name="Moreno M.A."/>
            <person name="Kamm K."/>
            <person name="Grimwood J."/>
            <person name="Schmutz J."/>
            <person name="Shapiro H."/>
            <person name="Grigoriev I.V."/>
            <person name="Buss L.W."/>
            <person name="Schierwater B."/>
            <person name="Dellaporta S.L."/>
            <person name="Rokhsar D.S."/>
        </authorList>
    </citation>
    <scope>NUCLEOTIDE SEQUENCE [LARGE SCALE GENOMIC DNA]</scope>
    <source>
        <strain evidence="9 10">Grell-BS-1999</strain>
    </source>
</reference>
<dbReference type="Gene3D" id="3.30.2160.10">
    <property type="entry name" value="Hect, E3 ligase catalytic domain"/>
    <property type="match status" value="1"/>
</dbReference>
<proteinExistence type="predicted"/>
<organism evidence="9 10">
    <name type="scientific">Trichoplax adhaerens</name>
    <name type="common">Trichoplax reptans</name>
    <dbReference type="NCBI Taxonomy" id="10228"/>
    <lineage>
        <taxon>Eukaryota</taxon>
        <taxon>Metazoa</taxon>
        <taxon>Placozoa</taxon>
        <taxon>Uniplacotomia</taxon>
        <taxon>Trichoplacea</taxon>
        <taxon>Trichoplacidae</taxon>
        <taxon>Trichoplax</taxon>
    </lineage>
</organism>